<evidence type="ECO:0000256" key="2">
    <source>
        <dbReference type="ARBA" id="ARBA00022840"/>
    </source>
</evidence>
<dbReference type="SUPFAM" id="SSF52540">
    <property type="entry name" value="P-loop containing nucleoside triphosphate hydrolases"/>
    <property type="match status" value="1"/>
</dbReference>
<dbReference type="PANTHER" id="PTHR43637:SF1">
    <property type="entry name" value="UPF0273 PROTEIN TM_0370"/>
    <property type="match status" value="1"/>
</dbReference>
<accession>A0A7C5JXG8</accession>
<keyword evidence="1" id="KW-0547">Nucleotide-binding</keyword>
<dbReference type="GO" id="GO:0005524">
    <property type="term" value="F:ATP binding"/>
    <property type="evidence" value="ECO:0007669"/>
    <property type="project" value="UniProtKB-KW"/>
</dbReference>
<name>A0A7C5JXG8_THELI</name>
<dbReference type="Pfam" id="PF06745">
    <property type="entry name" value="ATPase"/>
    <property type="match status" value="1"/>
</dbReference>
<dbReference type="InterPro" id="IPR010624">
    <property type="entry name" value="KaiC_dom"/>
</dbReference>
<dbReference type="PRINTS" id="PR01874">
    <property type="entry name" value="DNAREPAIRADA"/>
</dbReference>
<reference evidence="4" key="1">
    <citation type="journal article" date="2020" name="mSystems">
        <title>Genome- and Community-Level Interaction Insights into Carbon Utilization and Element Cycling Functions of Hydrothermarchaeota in Hydrothermal Sediment.</title>
        <authorList>
            <person name="Zhou Z."/>
            <person name="Liu Y."/>
            <person name="Xu W."/>
            <person name="Pan J."/>
            <person name="Luo Z.H."/>
            <person name="Li M."/>
        </authorList>
    </citation>
    <scope>NUCLEOTIDE SEQUENCE [LARGE SCALE GENOMIC DNA]</scope>
    <source>
        <strain evidence="4">HyVt-93</strain>
    </source>
</reference>
<keyword evidence="2" id="KW-0067">ATP-binding</keyword>
<dbReference type="Gene3D" id="3.40.50.300">
    <property type="entry name" value="P-loop containing nucleotide triphosphate hydrolases"/>
    <property type="match status" value="1"/>
</dbReference>
<gene>
    <name evidence="4" type="ORF">ENL40_07430</name>
</gene>
<feature type="domain" description="KaiC" evidence="3">
    <location>
        <begin position="2"/>
        <end position="234"/>
    </location>
</feature>
<dbReference type="InterPro" id="IPR014774">
    <property type="entry name" value="KaiC-like_dom"/>
</dbReference>
<dbReference type="EMBL" id="DRTU01000300">
    <property type="protein sequence ID" value="HHI01274.1"/>
    <property type="molecule type" value="Genomic_DNA"/>
</dbReference>
<dbReference type="AlphaFoldDB" id="A0A7C5JXG8"/>
<sequence>MVRISTGVKGLDKMLHGGLIPGRAYLVKGGPGAGKTTLAMHFLVGGAQNGEKGLYITFEEPVSTLKEDMSNFGFDLNHPNIKLVDATPVGEKKTIFAEVLYEEFATSFEKLTRAVSEELKAEKYSRIVIDPITMLKLTIVDELEYRRTFMAFLKEISKHNATVILTSELEASDIEEYLVSGVIELKTIEERGKTLRGVKIIKFRGSTFDEEIRPYRITSKGIEVYHKDVLFHGV</sequence>
<protein>
    <submittedName>
        <fullName evidence="4">ATPase</fullName>
    </submittedName>
</protein>
<evidence type="ECO:0000313" key="4">
    <source>
        <dbReference type="EMBL" id="HHI01274.1"/>
    </source>
</evidence>
<evidence type="ECO:0000259" key="3">
    <source>
        <dbReference type="PROSITE" id="PS51146"/>
    </source>
</evidence>
<evidence type="ECO:0000256" key="1">
    <source>
        <dbReference type="ARBA" id="ARBA00022741"/>
    </source>
</evidence>
<comment type="caution">
    <text evidence="4">The sequence shown here is derived from an EMBL/GenBank/DDBJ whole genome shotgun (WGS) entry which is preliminary data.</text>
</comment>
<dbReference type="InterPro" id="IPR027417">
    <property type="entry name" value="P-loop_NTPase"/>
</dbReference>
<dbReference type="Proteomes" id="UP000886217">
    <property type="component" value="Unassembled WGS sequence"/>
</dbReference>
<dbReference type="PROSITE" id="PS51146">
    <property type="entry name" value="KAIC"/>
    <property type="match status" value="1"/>
</dbReference>
<dbReference type="PANTHER" id="PTHR43637">
    <property type="entry name" value="UPF0273 PROTEIN TM_0370"/>
    <property type="match status" value="1"/>
</dbReference>
<organism evidence="4">
    <name type="scientific">Thermococcus litoralis</name>
    <dbReference type="NCBI Taxonomy" id="2265"/>
    <lineage>
        <taxon>Archaea</taxon>
        <taxon>Methanobacteriati</taxon>
        <taxon>Methanobacteriota</taxon>
        <taxon>Thermococci</taxon>
        <taxon>Thermococcales</taxon>
        <taxon>Thermococcaceae</taxon>
        <taxon>Thermococcus</taxon>
    </lineage>
</organism>
<proteinExistence type="predicted"/>